<gene>
    <name evidence="4" type="ORF">GM658_14360</name>
</gene>
<dbReference type="EMBL" id="WNKX01000009">
    <property type="protein sequence ID" value="MTW11785.1"/>
    <property type="molecule type" value="Genomic_DNA"/>
</dbReference>
<sequence length="313" mass="34022">MVPMKRRILPWLAAAAALAAASAPAAEGAAASAARPARPLTVYAAGDIADCRYNRAANSGAAETAAIIARGDPNALVLSLGDHTYPNGTPAEFRDCYAPTWGQFKERTRPTPGNHEYTGGKAAGYFDYFGELAGPRGRGYYSFDKGGWHFISLNSHLNAAEHQQQLVWLKDDLAGSKARCTLAYWHAPMYSSGGHTPTRKMQDVWRALQETGVELVLSGHDHDYERLAPMNADGQPDAARGVRQFVVGTGGAFLTPFLWLNDQSEVRSNWRTGVLKLVLKENSYEWEFLAVEAKAEPDNPQREASDSGAANCH</sequence>
<proteinExistence type="predicted"/>
<evidence type="ECO:0000313" key="4">
    <source>
        <dbReference type="EMBL" id="MTW11785.1"/>
    </source>
</evidence>
<keyword evidence="5" id="KW-1185">Reference proteome</keyword>
<organism evidence="4 5">
    <name type="scientific">Massilia eburnea</name>
    <dbReference type="NCBI Taxonomy" id="1776165"/>
    <lineage>
        <taxon>Bacteria</taxon>
        <taxon>Pseudomonadati</taxon>
        <taxon>Pseudomonadota</taxon>
        <taxon>Betaproteobacteria</taxon>
        <taxon>Burkholderiales</taxon>
        <taxon>Oxalobacteraceae</taxon>
        <taxon>Telluria group</taxon>
        <taxon>Massilia</taxon>
    </lineage>
</organism>
<evidence type="ECO:0000313" key="5">
    <source>
        <dbReference type="Proteomes" id="UP000472320"/>
    </source>
</evidence>
<dbReference type="InterPro" id="IPR004843">
    <property type="entry name" value="Calcineurin-like_PHP"/>
</dbReference>
<keyword evidence="1 2" id="KW-0732">Signal</keyword>
<evidence type="ECO:0000256" key="1">
    <source>
        <dbReference type="ARBA" id="ARBA00022729"/>
    </source>
</evidence>
<feature type="domain" description="Calcineurin-like phosphoesterase" evidence="3">
    <location>
        <begin position="42"/>
        <end position="224"/>
    </location>
</feature>
<accession>A0A6L6QHT6</accession>
<dbReference type="InterPro" id="IPR039331">
    <property type="entry name" value="PAPs-like"/>
</dbReference>
<dbReference type="SUPFAM" id="SSF56300">
    <property type="entry name" value="Metallo-dependent phosphatases"/>
    <property type="match status" value="1"/>
</dbReference>
<dbReference type="AlphaFoldDB" id="A0A6L6QHT6"/>
<protein>
    <submittedName>
        <fullName evidence="4">Alkaline phosphatase</fullName>
    </submittedName>
</protein>
<dbReference type="GO" id="GO:0003993">
    <property type="term" value="F:acid phosphatase activity"/>
    <property type="evidence" value="ECO:0007669"/>
    <property type="project" value="InterPro"/>
</dbReference>
<dbReference type="PANTHER" id="PTHR22953:SF153">
    <property type="entry name" value="PURPLE ACID PHOSPHATASE"/>
    <property type="match status" value="1"/>
</dbReference>
<dbReference type="Pfam" id="PF00149">
    <property type="entry name" value="Metallophos"/>
    <property type="match status" value="1"/>
</dbReference>
<name>A0A6L6QHT6_9BURK</name>
<comment type="caution">
    <text evidence="4">The sequence shown here is derived from an EMBL/GenBank/DDBJ whole genome shotgun (WGS) entry which is preliminary data.</text>
</comment>
<dbReference type="InterPro" id="IPR029052">
    <property type="entry name" value="Metallo-depent_PP-like"/>
</dbReference>
<evidence type="ECO:0000259" key="3">
    <source>
        <dbReference type="Pfam" id="PF00149"/>
    </source>
</evidence>
<feature type="chain" id="PRO_5027059906" evidence="2">
    <location>
        <begin position="26"/>
        <end position="313"/>
    </location>
</feature>
<dbReference type="PANTHER" id="PTHR22953">
    <property type="entry name" value="ACID PHOSPHATASE RELATED"/>
    <property type="match status" value="1"/>
</dbReference>
<dbReference type="Proteomes" id="UP000472320">
    <property type="component" value="Unassembled WGS sequence"/>
</dbReference>
<dbReference type="OrthoDB" id="9804511at2"/>
<dbReference type="Gene3D" id="3.60.21.10">
    <property type="match status" value="1"/>
</dbReference>
<reference evidence="4 5" key="1">
    <citation type="submission" date="2019-11" db="EMBL/GenBank/DDBJ databases">
        <title>Type strains purchased from KCTC, JCM and DSMZ.</title>
        <authorList>
            <person name="Lu H."/>
        </authorList>
    </citation>
    <scope>NUCLEOTIDE SEQUENCE [LARGE SCALE GENOMIC DNA]</scope>
    <source>
        <strain evidence="4 5">JCM 31587</strain>
    </source>
</reference>
<feature type="signal peptide" evidence="2">
    <location>
        <begin position="1"/>
        <end position="25"/>
    </location>
</feature>
<evidence type="ECO:0000256" key="2">
    <source>
        <dbReference type="SAM" id="SignalP"/>
    </source>
</evidence>